<evidence type="ECO:0000259" key="1">
    <source>
        <dbReference type="Pfam" id="PF00535"/>
    </source>
</evidence>
<dbReference type="InterPro" id="IPR029044">
    <property type="entry name" value="Nucleotide-diphossugar_trans"/>
</dbReference>
<gene>
    <name evidence="2" type="ORF">ACFPP6_29925</name>
</gene>
<dbReference type="RefSeq" id="WP_382048992.1">
    <property type="nucleotide sequence ID" value="NZ_JBHSKJ010000022.1"/>
</dbReference>
<evidence type="ECO:0000313" key="3">
    <source>
        <dbReference type="Proteomes" id="UP001596222"/>
    </source>
</evidence>
<dbReference type="EMBL" id="JBHSKJ010000022">
    <property type="protein sequence ID" value="MFC5148892.1"/>
    <property type="molecule type" value="Genomic_DNA"/>
</dbReference>
<sequence>MNNPHPLLEKCMHTTPEPQVAIVTATRLLPNRLEYLKLLHESLRAQEGASWEWALSLDGADPERLPPQIANDPRVKIHPIPRSVGAATARNLATNRVSAPYMTYCDDGDLLPPGSLALRYHRAVETGLGWIAGRSADLFPDGTTRTWECPTPPGRHLAGDVWTYWSSPEKTIPIGPTTLLARTSPVLAAGGHGGLIQGRTT</sequence>
<evidence type="ECO:0000313" key="2">
    <source>
        <dbReference type="EMBL" id="MFC5148892.1"/>
    </source>
</evidence>
<accession>A0ABW0AA48</accession>
<protein>
    <submittedName>
        <fullName evidence="2">Glycosyltransferase family 2 protein</fullName>
    </submittedName>
</protein>
<feature type="domain" description="Glycosyltransferase 2-like" evidence="1">
    <location>
        <begin position="31"/>
        <end position="134"/>
    </location>
</feature>
<dbReference type="Gene3D" id="3.90.550.10">
    <property type="entry name" value="Spore Coat Polysaccharide Biosynthesis Protein SpsA, Chain A"/>
    <property type="match status" value="1"/>
</dbReference>
<dbReference type="InterPro" id="IPR001173">
    <property type="entry name" value="Glyco_trans_2-like"/>
</dbReference>
<dbReference type="Proteomes" id="UP001596222">
    <property type="component" value="Unassembled WGS sequence"/>
</dbReference>
<comment type="caution">
    <text evidence="2">The sequence shown here is derived from an EMBL/GenBank/DDBJ whole genome shotgun (WGS) entry which is preliminary data.</text>
</comment>
<dbReference type="SUPFAM" id="SSF53448">
    <property type="entry name" value="Nucleotide-diphospho-sugar transferases"/>
    <property type="match status" value="1"/>
</dbReference>
<reference evidence="3" key="1">
    <citation type="journal article" date="2019" name="Int. J. Syst. Evol. Microbiol.">
        <title>The Global Catalogue of Microorganisms (GCM) 10K type strain sequencing project: providing services to taxonomists for standard genome sequencing and annotation.</title>
        <authorList>
            <consortium name="The Broad Institute Genomics Platform"/>
            <consortium name="The Broad Institute Genome Sequencing Center for Infectious Disease"/>
            <person name="Wu L."/>
            <person name="Ma J."/>
        </authorList>
    </citation>
    <scope>NUCLEOTIDE SEQUENCE [LARGE SCALE GENOMIC DNA]</scope>
    <source>
        <strain evidence="3">CGMCC 4.1641</strain>
    </source>
</reference>
<proteinExistence type="predicted"/>
<organism evidence="2 3">
    <name type="scientific">Streptomyces aureoversilis</name>
    <dbReference type="NCBI Taxonomy" id="67277"/>
    <lineage>
        <taxon>Bacteria</taxon>
        <taxon>Bacillati</taxon>
        <taxon>Actinomycetota</taxon>
        <taxon>Actinomycetes</taxon>
        <taxon>Kitasatosporales</taxon>
        <taxon>Streptomycetaceae</taxon>
        <taxon>Streptomyces</taxon>
    </lineage>
</organism>
<keyword evidence="3" id="KW-1185">Reference proteome</keyword>
<name>A0ABW0AA48_9ACTN</name>
<dbReference type="CDD" id="cd00761">
    <property type="entry name" value="Glyco_tranf_GTA_type"/>
    <property type="match status" value="1"/>
</dbReference>
<dbReference type="Pfam" id="PF00535">
    <property type="entry name" value="Glycos_transf_2"/>
    <property type="match status" value="1"/>
</dbReference>